<dbReference type="RefSeq" id="WP_204635358.1">
    <property type="nucleotide sequence ID" value="NZ_JADIKC010000003.1"/>
</dbReference>
<gene>
    <name evidence="10" type="ORF">ISP20_07095</name>
</gene>
<evidence type="ECO:0000256" key="6">
    <source>
        <dbReference type="ARBA" id="ARBA00022927"/>
    </source>
</evidence>
<evidence type="ECO:0000256" key="1">
    <source>
        <dbReference type="ARBA" id="ARBA00003041"/>
    </source>
</evidence>
<comment type="caution">
    <text evidence="10">The sequence shown here is derived from an EMBL/GenBank/DDBJ whole genome shotgun (WGS) entry which is preliminary data.</text>
</comment>
<accession>A0ABS2JPG3</accession>
<evidence type="ECO:0000256" key="3">
    <source>
        <dbReference type="ARBA" id="ARBA00016507"/>
    </source>
</evidence>
<dbReference type="InterPro" id="IPR018035">
    <property type="entry name" value="Flagellar_FliH/T3SS_HrpE"/>
</dbReference>
<comment type="function">
    <text evidence="1">Needed for flagellar regrowth and assembly.</text>
</comment>
<organism evidence="10 11">
    <name type="scientific">Dyella kyungheensis</name>
    <dbReference type="NCBI Taxonomy" id="1242174"/>
    <lineage>
        <taxon>Bacteria</taxon>
        <taxon>Pseudomonadati</taxon>
        <taxon>Pseudomonadota</taxon>
        <taxon>Gammaproteobacteria</taxon>
        <taxon>Lysobacterales</taxon>
        <taxon>Rhodanobacteraceae</taxon>
        <taxon>Dyella</taxon>
    </lineage>
</organism>
<dbReference type="Pfam" id="PF02108">
    <property type="entry name" value="FliH"/>
    <property type="match status" value="1"/>
</dbReference>
<dbReference type="PANTHER" id="PTHR34982">
    <property type="entry name" value="YOP PROTEINS TRANSLOCATION PROTEIN L"/>
    <property type="match status" value="1"/>
</dbReference>
<keyword evidence="11" id="KW-1185">Reference proteome</keyword>
<evidence type="ECO:0000256" key="5">
    <source>
        <dbReference type="ARBA" id="ARBA00022795"/>
    </source>
</evidence>
<dbReference type="InterPro" id="IPR051472">
    <property type="entry name" value="T3SS_Stator/FliH"/>
</dbReference>
<evidence type="ECO:0000259" key="9">
    <source>
        <dbReference type="Pfam" id="PF02108"/>
    </source>
</evidence>
<dbReference type="Proteomes" id="UP001430065">
    <property type="component" value="Unassembled WGS sequence"/>
</dbReference>
<evidence type="ECO:0000256" key="2">
    <source>
        <dbReference type="ARBA" id="ARBA00006602"/>
    </source>
</evidence>
<sequence length="180" mass="19896">MGDDEAYRDGYEEGFAAGDADARRMAEQRMVELETAAAQRLEEAQQAVEREQQRLAALADTLEQGLRQHASEIEATACELAIAGWQHAFGSAAEDRGLLQRMIRALLEEHRAKAMSVHVSTEDRPLLPERIDGMELVEDNALKTGECRVQTAHGNVESSLRMRLRGICEAMFAAMGVPSE</sequence>
<keyword evidence="6" id="KW-0653">Protein transport</keyword>
<evidence type="ECO:0000313" key="11">
    <source>
        <dbReference type="Proteomes" id="UP001430065"/>
    </source>
</evidence>
<reference evidence="10 11" key="1">
    <citation type="submission" date="2020-10" db="EMBL/GenBank/DDBJ databases">
        <title>Phylogeny of dyella-like bacteria.</title>
        <authorList>
            <person name="Fu J."/>
        </authorList>
    </citation>
    <scope>NUCLEOTIDE SEQUENCE [LARGE SCALE GENOMIC DNA]</scope>
    <source>
        <strain evidence="10 11">THG-B117</strain>
    </source>
</reference>
<dbReference type="EMBL" id="JADIKC010000003">
    <property type="protein sequence ID" value="MBM7120924.1"/>
    <property type="molecule type" value="Genomic_DNA"/>
</dbReference>
<feature type="coiled-coil region" evidence="8">
    <location>
        <begin position="31"/>
        <end position="68"/>
    </location>
</feature>
<protein>
    <recommendedName>
        <fullName evidence="3">Flagellar assembly protein FliH</fullName>
    </recommendedName>
</protein>
<keyword evidence="7" id="KW-1006">Bacterial flagellum protein export</keyword>
<proteinExistence type="inferred from homology"/>
<keyword evidence="5" id="KW-1005">Bacterial flagellum biogenesis</keyword>
<keyword evidence="4" id="KW-0813">Transport</keyword>
<evidence type="ECO:0000256" key="7">
    <source>
        <dbReference type="ARBA" id="ARBA00023225"/>
    </source>
</evidence>
<keyword evidence="8" id="KW-0175">Coiled coil</keyword>
<evidence type="ECO:0000256" key="8">
    <source>
        <dbReference type="SAM" id="Coils"/>
    </source>
</evidence>
<comment type="similarity">
    <text evidence="2">Belongs to the FliH family.</text>
</comment>
<evidence type="ECO:0000256" key="4">
    <source>
        <dbReference type="ARBA" id="ARBA00022448"/>
    </source>
</evidence>
<evidence type="ECO:0000313" key="10">
    <source>
        <dbReference type="EMBL" id="MBM7120924.1"/>
    </source>
</evidence>
<name>A0ABS2JPG3_9GAMM</name>
<feature type="domain" description="Flagellar assembly protein FliH/Type III secretion system HrpE" evidence="9">
    <location>
        <begin position="50"/>
        <end position="165"/>
    </location>
</feature>
<dbReference type="PANTHER" id="PTHR34982:SF1">
    <property type="entry name" value="FLAGELLAR ASSEMBLY PROTEIN FLIH"/>
    <property type="match status" value="1"/>
</dbReference>